<dbReference type="EMBL" id="UZAG01018745">
    <property type="protein sequence ID" value="VDO40887.1"/>
    <property type="molecule type" value="Genomic_DNA"/>
</dbReference>
<evidence type="ECO:0000313" key="1">
    <source>
        <dbReference type="EMBL" id="VDO40887.1"/>
    </source>
</evidence>
<evidence type="ECO:0000313" key="2">
    <source>
        <dbReference type="Proteomes" id="UP000280834"/>
    </source>
</evidence>
<gene>
    <name evidence="1" type="ORF">BTMF_LOCUS11950</name>
</gene>
<reference evidence="1 2" key="2">
    <citation type="submission" date="2018-11" db="EMBL/GenBank/DDBJ databases">
        <authorList>
            <consortium name="Pathogen Informatics"/>
        </authorList>
    </citation>
    <scope>NUCLEOTIDE SEQUENCE [LARGE SCALE GENOMIC DNA]</scope>
</reference>
<protein>
    <submittedName>
        <fullName evidence="1 3">Uncharacterized protein</fullName>
    </submittedName>
</protein>
<dbReference type="Proteomes" id="UP000280834">
    <property type="component" value="Unassembled WGS sequence"/>
</dbReference>
<proteinExistence type="predicted"/>
<accession>A0A0R3R1R4</accession>
<dbReference type="WBParaSite" id="BTMF_0001395101-mRNA-1">
    <property type="protein sequence ID" value="BTMF_0001395101-mRNA-1"/>
    <property type="gene ID" value="BTMF_0001395101"/>
</dbReference>
<sequence>MVYSNYTVIWSTGLNAGNVLTQALFSTSHYDTTSETEIITTVGIPTEVIRRSEEEETTAAVHSLQALKEECMESNVLDEKKFN</sequence>
<organism evidence="3">
    <name type="scientific">Brugia timori</name>
    <dbReference type="NCBI Taxonomy" id="42155"/>
    <lineage>
        <taxon>Eukaryota</taxon>
        <taxon>Metazoa</taxon>
        <taxon>Ecdysozoa</taxon>
        <taxon>Nematoda</taxon>
        <taxon>Chromadorea</taxon>
        <taxon>Rhabditida</taxon>
        <taxon>Spirurina</taxon>
        <taxon>Spiruromorpha</taxon>
        <taxon>Filarioidea</taxon>
        <taxon>Onchocercidae</taxon>
        <taxon>Brugia</taxon>
    </lineage>
</organism>
<keyword evidence="2" id="KW-1185">Reference proteome</keyword>
<evidence type="ECO:0000313" key="3">
    <source>
        <dbReference type="WBParaSite" id="BTMF_0001395101-mRNA-1"/>
    </source>
</evidence>
<dbReference type="AlphaFoldDB" id="A0A0R3R1R4"/>
<reference evidence="3" key="1">
    <citation type="submission" date="2017-02" db="UniProtKB">
        <authorList>
            <consortium name="WormBaseParasite"/>
        </authorList>
    </citation>
    <scope>IDENTIFICATION</scope>
</reference>
<name>A0A0R3R1R4_9BILA</name>
<dbReference type="STRING" id="42155.A0A0R3R1R4"/>